<dbReference type="AlphaFoldDB" id="A0A081BMY1"/>
<dbReference type="PROSITE" id="PS00101">
    <property type="entry name" value="HEXAPEP_TRANSFERASES"/>
    <property type="match status" value="1"/>
</dbReference>
<proteinExistence type="predicted"/>
<dbReference type="EMBL" id="DF820457">
    <property type="protein sequence ID" value="GAK51747.1"/>
    <property type="molecule type" value="Genomic_DNA"/>
</dbReference>
<keyword evidence="3" id="KW-0046">Antibiotic resistance</keyword>
<dbReference type="HOGENOM" id="CLU_051638_5_3_0"/>
<gene>
    <name evidence="5" type="ORF">U14_02992</name>
</gene>
<evidence type="ECO:0000256" key="4">
    <source>
        <dbReference type="ARBA" id="ARBA00023315"/>
    </source>
</evidence>
<evidence type="ECO:0000256" key="2">
    <source>
        <dbReference type="ARBA" id="ARBA00022737"/>
    </source>
</evidence>
<protein>
    <submittedName>
        <fullName evidence="5">Virginiamycin A acetyltransferase</fullName>
    </submittedName>
</protein>
<dbReference type="SUPFAM" id="SSF51161">
    <property type="entry name" value="Trimeric LpxA-like enzymes"/>
    <property type="match status" value="1"/>
</dbReference>
<evidence type="ECO:0000313" key="6">
    <source>
        <dbReference type="Proteomes" id="UP000030700"/>
    </source>
</evidence>
<name>A0A081BMY1_9BACT</name>
<dbReference type="InterPro" id="IPR011004">
    <property type="entry name" value="Trimer_LpxA-like_sf"/>
</dbReference>
<dbReference type="Pfam" id="PF00132">
    <property type="entry name" value="Hexapep"/>
    <property type="match status" value="1"/>
</dbReference>
<keyword evidence="4" id="KW-0012">Acyltransferase</keyword>
<accession>A0A081BMY1</accession>
<organism evidence="5 6">
    <name type="scientific">Candidatus Moduliflexus flocculans</name>
    <dbReference type="NCBI Taxonomy" id="1499966"/>
    <lineage>
        <taxon>Bacteria</taxon>
        <taxon>Candidatus Moduliflexota</taxon>
        <taxon>Candidatus Moduliflexia</taxon>
        <taxon>Candidatus Moduliflexales</taxon>
        <taxon>Candidatus Moduliflexaceae</taxon>
    </lineage>
</organism>
<dbReference type="FunFam" id="2.160.10.10:FF:000037">
    <property type="entry name" value="Streptogramin A acetyltransferase"/>
    <property type="match status" value="1"/>
</dbReference>
<evidence type="ECO:0000313" key="5">
    <source>
        <dbReference type="EMBL" id="GAK51747.1"/>
    </source>
</evidence>
<keyword evidence="6" id="KW-1185">Reference proteome</keyword>
<keyword evidence="2" id="KW-0677">Repeat</keyword>
<dbReference type="InterPro" id="IPR001451">
    <property type="entry name" value="Hexapep"/>
</dbReference>
<dbReference type="STRING" id="1499966.U14_02992"/>
<evidence type="ECO:0000256" key="3">
    <source>
        <dbReference type="ARBA" id="ARBA00023251"/>
    </source>
</evidence>
<dbReference type="Gene3D" id="2.160.10.10">
    <property type="entry name" value="Hexapeptide repeat proteins"/>
    <property type="match status" value="1"/>
</dbReference>
<dbReference type="GO" id="GO:0016746">
    <property type="term" value="F:acyltransferase activity"/>
    <property type="evidence" value="ECO:0007669"/>
    <property type="project" value="UniProtKB-KW"/>
</dbReference>
<evidence type="ECO:0000256" key="1">
    <source>
        <dbReference type="ARBA" id="ARBA00022679"/>
    </source>
</evidence>
<dbReference type="GO" id="GO:0046677">
    <property type="term" value="P:response to antibiotic"/>
    <property type="evidence" value="ECO:0007669"/>
    <property type="project" value="UniProtKB-KW"/>
</dbReference>
<dbReference type="CDD" id="cd03349">
    <property type="entry name" value="LbH_XAT"/>
    <property type="match status" value="1"/>
</dbReference>
<dbReference type="InterPro" id="IPR018357">
    <property type="entry name" value="Hexapep_transf_CS"/>
</dbReference>
<reference evidence="5 6" key="1">
    <citation type="journal article" date="2015" name="PeerJ">
        <title>First genomic representation of candidate bacterial phylum KSB3 points to enhanced environmental sensing as a trigger of wastewater bulking.</title>
        <authorList>
            <person name="Sekiguchi Y."/>
            <person name="Ohashi A."/>
            <person name="Parks D.H."/>
            <person name="Yamauchi T."/>
            <person name="Tyson G.W."/>
            <person name="Hugenholtz P."/>
        </authorList>
    </citation>
    <scope>NUCLEOTIDE SEQUENCE [LARGE SCALE GENOMIC DNA]</scope>
</reference>
<dbReference type="InterPro" id="IPR050179">
    <property type="entry name" value="Trans_hexapeptide_repeat"/>
</dbReference>
<sequence>MVSSVFPRPNDTHTCHLKEIIKSPNILVGDYTYYHDFNDPRNFESNNVLYHYPVNNDKLIIGKFCSIASGAKFLFNGGNHKSDSFVNYPFSIFNTLWEHDLPVNSSWDYKGNIEIGHDVWIGYEAIIMAGVRIGNGARIATRAIVTKDVQPYQVVGGAPAKLIKERFDPEVIDLLEELQWWDLPAEKIKNSLSILMNGDKEDLKTLLKDIWG</sequence>
<dbReference type="PANTHER" id="PTHR43300:SF11">
    <property type="entry name" value="ACETYLTRANSFERASE RV3034C-RELATED"/>
    <property type="match status" value="1"/>
</dbReference>
<dbReference type="Proteomes" id="UP000030700">
    <property type="component" value="Unassembled WGS sequence"/>
</dbReference>
<keyword evidence="1 5" id="KW-0808">Transferase</keyword>
<dbReference type="PANTHER" id="PTHR43300">
    <property type="entry name" value="ACETYLTRANSFERASE"/>
    <property type="match status" value="1"/>
</dbReference>